<reference evidence="1" key="1">
    <citation type="submission" date="2014-11" db="EMBL/GenBank/DDBJ databases">
        <authorList>
            <person name="Geib S."/>
        </authorList>
    </citation>
    <scope>NUCLEOTIDE SEQUENCE</scope>
</reference>
<organism evidence="1">
    <name type="scientific">Zeugodacus cucurbitae</name>
    <name type="common">Melon fruit fly</name>
    <name type="synonym">Bactrocera cucurbitae</name>
    <dbReference type="NCBI Taxonomy" id="28588"/>
    <lineage>
        <taxon>Eukaryota</taxon>
        <taxon>Metazoa</taxon>
        <taxon>Ecdysozoa</taxon>
        <taxon>Arthropoda</taxon>
        <taxon>Hexapoda</taxon>
        <taxon>Insecta</taxon>
        <taxon>Pterygota</taxon>
        <taxon>Neoptera</taxon>
        <taxon>Endopterygota</taxon>
        <taxon>Diptera</taxon>
        <taxon>Brachycera</taxon>
        <taxon>Muscomorpha</taxon>
        <taxon>Tephritoidea</taxon>
        <taxon>Tephritidae</taxon>
        <taxon>Zeugodacus</taxon>
        <taxon>Zeugodacus</taxon>
    </lineage>
</organism>
<feature type="non-terminal residue" evidence="1">
    <location>
        <position position="1"/>
    </location>
</feature>
<dbReference type="EMBL" id="GBXI01002174">
    <property type="protein sequence ID" value="JAD12118.1"/>
    <property type="molecule type" value="Transcribed_RNA"/>
</dbReference>
<gene>
    <name evidence="1" type="primary">glgB</name>
    <name evidence="1" type="ORF">g.56994</name>
</gene>
<proteinExistence type="predicted"/>
<evidence type="ECO:0000313" key="1">
    <source>
        <dbReference type="EMBL" id="JAD12118.1"/>
    </source>
</evidence>
<sequence>IAALQPLAIIKSEQRKCVINGKFENLTAIRKPGSIKENQMSLLLAKMFGCAILLTISCASSAASALHVPYSNDLEVQGIQSAIYNAGPLGNHAGLLSAAKAVSQLQLPKLSEAVEQHDFSSADGHLESLGAAGDHLDPKHFPADYAEDHGATAEEYEEAEAAASEHHEEVAHVADFGGHEYLDKLDFHGDYHDDYHQQPVVGIDHGKGAFSYSTLYEHKHDEQKGLY</sequence>
<dbReference type="AlphaFoldDB" id="A0A0A1XNG2"/>
<accession>A0A0A1XNG2</accession>
<protein>
    <submittedName>
        <fullName evidence="1">1,4-alpha-glucan branching enzyme GlgB</fullName>
    </submittedName>
</protein>
<reference evidence="1" key="2">
    <citation type="journal article" date="2015" name="Gigascience">
        <title>Reconstructing a comprehensive transcriptome assembly of a white-pupal translocated strain of the pest fruit fly Bactrocera cucurbitae.</title>
        <authorList>
            <person name="Sim S.B."/>
            <person name="Calla B."/>
            <person name="Hall B."/>
            <person name="DeRego T."/>
            <person name="Geib S.M."/>
        </authorList>
    </citation>
    <scope>NUCLEOTIDE SEQUENCE</scope>
</reference>
<name>A0A0A1XNG2_ZEUCU</name>